<evidence type="ECO:0000313" key="1">
    <source>
        <dbReference type="EMBL" id="NMC63269.1"/>
    </source>
</evidence>
<dbReference type="SUPFAM" id="SSF53756">
    <property type="entry name" value="UDP-Glycosyltransferase/glycogen phosphorylase"/>
    <property type="match status" value="1"/>
</dbReference>
<dbReference type="EMBL" id="JAAZON010000395">
    <property type="protein sequence ID" value="NMC63269.1"/>
    <property type="molecule type" value="Genomic_DNA"/>
</dbReference>
<dbReference type="Pfam" id="PF13692">
    <property type="entry name" value="Glyco_trans_1_4"/>
    <property type="match status" value="1"/>
</dbReference>
<protein>
    <submittedName>
        <fullName evidence="1">Glycosyltransferase family 4 protein</fullName>
    </submittedName>
</protein>
<proteinExistence type="predicted"/>
<dbReference type="AlphaFoldDB" id="A0A7X9IKM3"/>
<sequence length="358" mass="40344">MKILFCANDCIPIHAKLLDERPLGGTETAIIHLAHELQEIGHQVNVLTKLENPPLSSPLYLPINAISQLGYYDLFISIRDWKPLFLPIKAKLRFLWTGDAYDQPANIGIGDKRIAEQIDLLLCVSKWQLETLCEESGFPKEKAWVLRNGVSLPLFQGSEIRLRKRLMYSSTPYRGLSHLLDLFPRILKRHSDAELHIFSGYAVYAGAEKYPNHIIREFEAMVQSFKKIPNVYLRGNIRQKDLAREFMSASILAYPNTFAETSCISAIEAQAGGCVVVSTKKAALIETVGDRGILIDGEPGQSSYNEAFVNSVDQLLSDDTYFYEISEKAKAWALKECGWKTIAQNLCEKIFALLQDSN</sequence>
<dbReference type="GO" id="GO:0016740">
    <property type="term" value="F:transferase activity"/>
    <property type="evidence" value="ECO:0007669"/>
    <property type="project" value="UniProtKB-KW"/>
</dbReference>
<accession>A0A7X9IKM3</accession>
<name>A0A7X9IKM3_9DELT</name>
<reference evidence="1 2" key="1">
    <citation type="journal article" date="2020" name="Biotechnol. Biofuels">
        <title>New insights from the biogas microbiome by comprehensive genome-resolved metagenomics of nearly 1600 species originating from multiple anaerobic digesters.</title>
        <authorList>
            <person name="Campanaro S."/>
            <person name="Treu L."/>
            <person name="Rodriguez-R L.M."/>
            <person name="Kovalovszki A."/>
            <person name="Ziels R.M."/>
            <person name="Maus I."/>
            <person name="Zhu X."/>
            <person name="Kougias P.G."/>
            <person name="Basile A."/>
            <person name="Luo G."/>
            <person name="Schluter A."/>
            <person name="Konstantinidis K.T."/>
            <person name="Angelidaki I."/>
        </authorList>
    </citation>
    <scope>NUCLEOTIDE SEQUENCE [LARGE SCALE GENOMIC DNA]</scope>
    <source>
        <strain evidence="1">AS27yjCOA_65</strain>
    </source>
</reference>
<comment type="caution">
    <text evidence="1">The sequence shown here is derived from an EMBL/GenBank/DDBJ whole genome shotgun (WGS) entry which is preliminary data.</text>
</comment>
<dbReference type="Gene3D" id="3.40.50.2000">
    <property type="entry name" value="Glycogen Phosphorylase B"/>
    <property type="match status" value="2"/>
</dbReference>
<gene>
    <name evidence="1" type="ORF">GYA55_08870</name>
</gene>
<evidence type="ECO:0000313" key="2">
    <source>
        <dbReference type="Proteomes" id="UP000524246"/>
    </source>
</evidence>
<keyword evidence="1" id="KW-0808">Transferase</keyword>
<dbReference type="Proteomes" id="UP000524246">
    <property type="component" value="Unassembled WGS sequence"/>
</dbReference>
<dbReference type="CDD" id="cd03801">
    <property type="entry name" value="GT4_PimA-like"/>
    <property type="match status" value="1"/>
</dbReference>
<organism evidence="1 2">
    <name type="scientific">SAR324 cluster bacterium</name>
    <dbReference type="NCBI Taxonomy" id="2024889"/>
    <lineage>
        <taxon>Bacteria</taxon>
        <taxon>Deltaproteobacteria</taxon>
        <taxon>SAR324 cluster</taxon>
    </lineage>
</organism>
<dbReference type="PANTHER" id="PTHR12526">
    <property type="entry name" value="GLYCOSYLTRANSFERASE"/>
    <property type="match status" value="1"/>
</dbReference>